<dbReference type="EMBL" id="BGPR01018204">
    <property type="protein sequence ID" value="GBN78513.1"/>
    <property type="molecule type" value="Genomic_DNA"/>
</dbReference>
<keyword evidence="2" id="KW-0732">Signal</keyword>
<name>A0A4Y2RS75_ARAVE</name>
<organism evidence="3 4">
    <name type="scientific">Araneus ventricosus</name>
    <name type="common">Orbweaver spider</name>
    <name type="synonym">Epeira ventricosa</name>
    <dbReference type="NCBI Taxonomy" id="182803"/>
    <lineage>
        <taxon>Eukaryota</taxon>
        <taxon>Metazoa</taxon>
        <taxon>Ecdysozoa</taxon>
        <taxon>Arthropoda</taxon>
        <taxon>Chelicerata</taxon>
        <taxon>Arachnida</taxon>
        <taxon>Araneae</taxon>
        <taxon>Araneomorphae</taxon>
        <taxon>Entelegynae</taxon>
        <taxon>Araneoidea</taxon>
        <taxon>Araneidae</taxon>
        <taxon>Araneus</taxon>
    </lineage>
</organism>
<feature type="signal peptide" evidence="2">
    <location>
        <begin position="1"/>
        <end position="35"/>
    </location>
</feature>
<dbReference type="AlphaFoldDB" id="A0A4Y2RS75"/>
<feature type="compositionally biased region" description="Low complexity" evidence="1">
    <location>
        <begin position="60"/>
        <end position="77"/>
    </location>
</feature>
<comment type="caution">
    <text evidence="3">The sequence shown here is derived from an EMBL/GenBank/DDBJ whole genome shotgun (WGS) entry which is preliminary data.</text>
</comment>
<sequence length="88" mass="9211">SIVAETSYSKFPLIFTMRSFLVFAIVLALVAACHAESFSMSCVTGAGGKMECKRVYSATGSESHSAAGGGETYAEAGGAYGRNEGYYM</sequence>
<evidence type="ECO:0000313" key="4">
    <source>
        <dbReference type="Proteomes" id="UP000499080"/>
    </source>
</evidence>
<accession>A0A4Y2RS75</accession>
<feature type="region of interest" description="Disordered" evidence="1">
    <location>
        <begin position="60"/>
        <end position="88"/>
    </location>
</feature>
<protein>
    <submittedName>
        <fullName evidence="3">Uncharacterized protein</fullName>
    </submittedName>
</protein>
<evidence type="ECO:0000256" key="1">
    <source>
        <dbReference type="SAM" id="MobiDB-lite"/>
    </source>
</evidence>
<gene>
    <name evidence="3" type="ORF">AVEN_15984_1</name>
</gene>
<evidence type="ECO:0000256" key="2">
    <source>
        <dbReference type="SAM" id="SignalP"/>
    </source>
</evidence>
<reference evidence="3 4" key="1">
    <citation type="journal article" date="2019" name="Sci. Rep.">
        <title>Orb-weaving spider Araneus ventricosus genome elucidates the spidroin gene catalogue.</title>
        <authorList>
            <person name="Kono N."/>
            <person name="Nakamura H."/>
            <person name="Ohtoshi R."/>
            <person name="Moran D.A.P."/>
            <person name="Shinohara A."/>
            <person name="Yoshida Y."/>
            <person name="Fujiwara M."/>
            <person name="Mori M."/>
            <person name="Tomita M."/>
            <person name="Arakawa K."/>
        </authorList>
    </citation>
    <scope>NUCLEOTIDE SEQUENCE [LARGE SCALE GENOMIC DNA]</scope>
</reference>
<proteinExistence type="predicted"/>
<keyword evidence="4" id="KW-1185">Reference proteome</keyword>
<feature type="non-terminal residue" evidence="3">
    <location>
        <position position="1"/>
    </location>
</feature>
<dbReference type="Proteomes" id="UP000499080">
    <property type="component" value="Unassembled WGS sequence"/>
</dbReference>
<evidence type="ECO:0000313" key="3">
    <source>
        <dbReference type="EMBL" id="GBN78513.1"/>
    </source>
</evidence>
<feature type="chain" id="PRO_5021341030" evidence="2">
    <location>
        <begin position="36"/>
        <end position="88"/>
    </location>
</feature>